<organism evidence="3 4">
    <name type="scientific">Ilyodon furcidens</name>
    <name type="common">goldbreast splitfin</name>
    <dbReference type="NCBI Taxonomy" id="33524"/>
    <lineage>
        <taxon>Eukaryota</taxon>
        <taxon>Metazoa</taxon>
        <taxon>Chordata</taxon>
        <taxon>Craniata</taxon>
        <taxon>Vertebrata</taxon>
        <taxon>Euteleostomi</taxon>
        <taxon>Actinopterygii</taxon>
        <taxon>Neopterygii</taxon>
        <taxon>Teleostei</taxon>
        <taxon>Neoteleostei</taxon>
        <taxon>Acanthomorphata</taxon>
        <taxon>Ovalentaria</taxon>
        <taxon>Atherinomorphae</taxon>
        <taxon>Cyprinodontiformes</taxon>
        <taxon>Goodeidae</taxon>
        <taxon>Ilyodon</taxon>
    </lineage>
</organism>
<evidence type="ECO:0000313" key="3">
    <source>
        <dbReference type="EMBL" id="MEQ2246033.1"/>
    </source>
</evidence>
<evidence type="ECO:0000313" key="4">
    <source>
        <dbReference type="Proteomes" id="UP001482620"/>
    </source>
</evidence>
<dbReference type="PROSITE" id="PS50212">
    <property type="entry name" value="RASGEF_NTER"/>
    <property type="match status" value="1"/>
</dbReference>
<gene>
    <name evidence="3" type="primary">RASGRP3_2</name>
    <name evidence="3" type="ORF">ILYODFUR_034156</name>
</gene>
<sequence>MSTYRDCNDDSHKMTRLKICYFMRYWIVTFPAEFNLDLGLIQITEEFREVAAQLGSEEHFKLIDISAM</sequence>
<name>A0ABV0ULC0_9TELE</name>
<keyword evidence="1" id="KW-0344">Guanine-nucleotide releasing factor</keyword>
<dbReference type="SUPFAM" id="SSF48366">
    <property type="entry name" value="Ras GEF"/>
    <property type="match status" value="1"/>
</dbReference>
<dbReference type="InterPro" id="IPR000651">
    <property type="entry name" value="Ras-like_Gua-exchang_fac_N"/>
</dbReference>
<dbReference type="Gene3D" id="1.20.870.10">
    <property type="entry name" value="Son of sevenless (SoS) protein Chain: S domain 1"/>
    <property type="match status" value="1"/>
</dbReference>
<accession>A0ABV0ULC0</accession>
<dbReference type="Proteomes" id="UP001482620">
    <property type="component" value="Unassembled WGS sequence"/>
</dbReference>
<proteinExistence type="predicted"/>
<evidence type="ECO:0000256" key="1">
    <source>
        <dbReference type="PROSITE-ProRule" id="PRU00135"/>
    </source>
</evidence>
<evidence type="ECO:0000259" key="2">
    <source>
        <dbReference type="PROSITE" id="PS50212"/>
    </source>
</evidence>
<feature type="domain" description="N-terminal Ras-GEF" evidence="2">
    <location>
        <begin position="1"/>
        <end position="68"/>
    </location>
</feature>
<keyword evidence="4" id="KW-1185">Reference proteome</keyword>
<dbReference type="EMBL" id="JAHRIQ010075569">
    <property type="protein sequence ID" value="MEQ2246033.1"/>
    <property type="molecule type" value="Genomic_DNA"/>
</dbReference>
<comment type="caution">
    <text evidence="3">The sequence shown here is derived from an EMBL/GenBank/DDBJ whole genome shotgun (WGS) entry which is preliminary data.</text>
</comment>
<protein>
    <submittedName>
        <fullName evidence="3">Ras guanyl-releasing protein 3</fullName>
    </submittedName>
</protein>
<reference evidence="3 4" key="1">
    <citation type="submission" date="2021-06" db="EMBL/GenBank/DDBJ databases">
        <authorList>
            <person name="Palmer J.M."/>
        </authorList>
    </citation>
    <scope>NUCLEOTIDE SEQUENCE [LARGE SCALE GENOMIC DNA]</scope>
    <source>
        <strain evidence="4">if_2019</strain>
        <tissue evidence="3">Muscle</tissue>
    </source>
</reference>
<dbReference type="InterPro" id="IPR023578">
    <property type="entry name" value="Ras_GEF_dom_sf"/>
</dbReference>